<name>A0A7D5TDX5_9EURY</name>
<dbReference type="OrthoDB" id="237998at2157"/>
<dbReference type="PROSITE" id="PS51257">
    <property type="entry name" value="PROKAR_LIPOPROTEIN"/>
    <property type="match status" value="1"/>
</dbReference>
<accession>A0A7D5TDX5</accession>
<dbReference type="AlphaFoldDB" id="A0A7D5TDX5"/>
<dbReference type="Proteomes" id="UP000509346">
    <property type="component" value="Chromosome"/>
</dbReference>
<evidence type="ECO:0000256" key="1">
    <source>
        <dbReference type="SAM" id="MobiDB-lite"/>
    </source>
</evidence>
<dbReference type="RefSeq" id="WP_179919264.1">
    <property type="nucleotide sequence ID" value="NZ_CP058909.1"/>
</dbReference>
<keyword evidence="3" id="KW-1185">Reference proteome</keyword>
<feature type="region of interest" description="Disordered" evidence="1">
    <location>
        <begin position="35"/>
        <end position="125"/>
    </location>
</feature>
<dbReference type="Pfam" id="PF24381">
    <property type="entry name" value="DUF7537"/>
    <property type="match status" value="1"/>
</dbReference>
<evidence type="ECO:0000313" key="3">
    <source>
        <dbReference type="Proteomes" id="UP000509346"/>
    </source>
</evidence>
<dbReference type="EMBL" id="CP058909">
    <property type="protein sequence ID" value="QLH84169.1"/>
    <property type="molecule type" value="Genomic_DNA"/>
</dbReference>
<proteinExistence type="predicted"/>
<dbReference type="InterPro" id="IPR055959">
    <property type="entry name" value="DUF7537"/>
</dbReference>
<dbReference type="KEGG" id="hpel:HZS54_22135"/>
<organism evidence="2 3">
    <name type="scientific">Halosimplex pelagicum</name>
    <dbReference type="NCBI Taxonomy" id="869886"/>
    <lineage>
        <taxon>Archaea</taxon>
        <taxon>Methanobacteriati</taxon>
        <taxon>Methanobacteriota</taxon>
        <taxon>Stenosarchaea group</taxon>
        <taxon>Halobacteria</taxon>
        <taxon>Halobacteriales</taxon>
        <taxon>Haloarculaceae</taxon>
        <taxon>Halosimplex</taxon>
    </lineage>
</organism>
<evidence type="ECO:0000313" key="2">
    <source>
        <dbReference type="EMBL" id="QLH84169.1"/>
    </source>
</evidence>
<feature type="compositionally biased region" description="Low complexity" evidence="1">
    <location>
        <begin position="35"/>
        <end position="90"/>
    </location>
</feature>
<gene>
    <name evidence="2" type="ORF">HZS54_22135</name>
</gene>
<dbReference type="GeneID" id="56085350"/>
<sequence>MGTTVRRVALVAIVGALAVTAGCTDVIGQDGATATPVGTDAPTATDAAATPTEAVTAATATGTTETMRTATEPTETVRTPTATATSTAPSFPDEHVGRLRAAGNVTVRTTTDRTVEDGDPTATQTQSRDVRIDFESGRVYSQFEPILGGGRDRYRNESGATFTRFGPGNFLGPERSTPLDPVALVNVTAPDADALERHGTGTVDGVNGTVYTVDSIDAFGDGYGDLDPENVSAFDLTFVVDDGYVSYQRVNVTLATEFGTVSYSSRRRFVDVGSTTVPEPDWLSRARPGGAGPNPDDLETETYEATGEDGQVELDVTAPNADFGEYAAVGPVVSENPMFRNDFLNRYRVGEIARYYFRPDTIESVTIRVRYDDDAVDDANESTLRLVVRNATTQTLEPVDSTVDTANDTVSATLTSEAALDEYQGRTFLALRWPQYVSGLRERFGGTDSSPNSLARPEREIGGV</sequence>
<feature type="region of interest" description="Disordered" evidence="1">
    <location>
        <begin position="444"/>
        <end position="464"/>
    </location>
</feature>
<reference evidence="2 3" key="1">
    <citation type="submission" date="2020-07" db="EMBL/GenBank/DDBJ databases">
        <title>Halosimplex litoreum sp. nov. and Halosimplex rubrum sp. nov., isolated from different salt environments.</title>
        <authorList>
            <person name="Cui H."/>
        </authorList>
    </citation>
    <scope>NUCLEOTIDE SEQUENCE [LARGE SCALE GENOMIC DNA]</scope>
    <source>
        <strain evidence="2 3">R2</strain>
    </source>
</reference>
<protein>
    <submittedName>
        <fullName evidence="2">Uncharacterized protein</fullName>
    </submittedName>
</protein>